<comment type="caution">
    <text evidence="1">The sequence shown here is derived from an EMBL/GenBank/DDBJ whole genome shotgun (WGS) entry which is preliminary data.</text>
</comment>
<sequence>MTTYPEEIHWEFEEYNGTVGGTETSPFFNGTGQSSVAMTGTFVGNNLTQENWVVLDEFVGERDGNDETRSELVSHIQIGLTSDTYYRFVIVDYGPDGDGTGICCEYGAKGWVTINGGNGVLWALAGDEISLETTVATFYVDGDGTVWSEWLKIRKN</sequence>
<evidence type="ECO:0000313" key="1">
    <source>
        <dbReference type="EMBL" id="CAB9527632.1"/>
    </source>
</evidence>
<proteinExistence type="predicted"/>
<organism evidence="1 2">
    <name type="scientific">Seminavis robusta</name>
    <dbReference type="NCBI Taxonomy" id="568900"/>
    <lineage>
        <taxon>Eukaryota</taxon>
        <taxon>Sar</taxon>
        <taxon>Stramenopiles</taxon>
        <taxon>Ochrophyta</taxon>
        <taxon>Bacillariophyta</taxon>
        <taxon>Bacillariophyceae</taxon>
        <taxon>Bacillariophycidae</taxon>
        <taxon>Naviculales</taxon>
        <taxon>Naviculaceae</taxon>
        <taxon>Seminavis</taxon>
    </lineage>
</organism>
<keyword evidence="2" id="KW-1185">Reference proteome</keyword>
<dbReference type="Proteomes" id="UP001153069">
    <property type="component" value="Unassembled WGS sequence"/>
</dbReference>
<dbReference type="EMBL" id="CAICTM010002031">
    <property type="protein sequence ID" value="CAB9527632.1"/>
    <property type="molecule type" value="Genomic_DNA"/>
</dbReference>
<dbReference type="AlphaFoldDB" id="A0A9N8ET44"/>
<name>A0A9N8ET44_9STRA</name>
<protein>
    <submittedName>
        <fullName evidence="1">Uncharacterized protein</fullName>
    </submittedName>
</protein>
<reference evidence="1" key="1">
    <citation type="submission" date="2020-06" db="EMBL/GenBank/DDBJ databases">
        <authorList>
            <consortium name="Plant Systems Biology data submission"/>
        </authorList>
    </citation>
    <scope>NUCLEOTIDE SEQUENCE</scope>
    <source>
        <strain evidence="1">D6</strain>
    </source>
</reference>
<gene>
    <name evidence="1" type="ORF">SEMRO_2033_G311930.1</name>
</gene>
<evidence type="ECO:0000313" key="2">
    <source>
        <dbReference type="Proteomes" id="UP001153069"/>
    </source>
</evidence>
<accession>A0A9N8ET44</accession>